<keyword evidence="1" id="KW-0812">Transmembrane</keyword>
<feature type="transmembrane region" description="Helical" evidence="1">
    <location>
        <begin position="7"/>
        <end position="24"/>
    </location>
</feature>
<proteinExistence type="predicted"/>
<keyword evidence="1" id="KW-0472">Membrane</keyword>
<accession>A0A927ZMH0</accession>
<evidence type="ECO:0000313" key="3">
    <source>
        <dbReference type="Proteomes" id="UP000768462"/>
    </source>
</evidence>
<organism evidence="2 3">
    <name type="scientific">Clostridium sulfidigenes</name>
    <dbReference type="NCBI Taxonomy" id="318464"/>
    <lineage>
        <taxon>Bacteria</taxon>
        <taxon>Bacillati</taxon>
        <taxon>Bacillota</taxon>
        <taxon>Clostridia</taxon>
        <taxon>Eubacteriales</taxon>
        <taxon>Clostridiaceae</taxon>
        <taxon>Clostridium</taxon>
    </lineage>
</organism>
<name>A0A927ZMH0_9CLOT</name>
<evidence type="ECO:0000313" key="2">
    <source>
        <dbReference type="EMBL" id="MBE6060896.1"/>
    </source>
</evidence>
<comment type="caution">
    <text evidence="2">The sequence shown here is derived from an EMBL/GenBank/DDBJ whole genome shotgun (WGS) entry which is preliminary data.</text>
</comment>
<evidence type="ECO:0000256" key="1">
    <source>
        <dbReference type="SAM" id="Phobius"/>
    </source>
</evidence>
<dbReference type="EMBL" id="SVCM01000140">
    <property type="protein sequence ID" value="MBE6060896.1"/>
    <property type="molecule type" value="Genomic_DNA"/>
</dbReference>
<dbReference type="Proteomes" id="UP000768462">
    <property type="component" value="Unassembled WGS sequence"/>
</dbReference>
<reference evidence="2" key="1">
    <citation type="submission" date="2019-04" db="EMBL/GenBank/DDBJ databases">
        <title>Evolution of Biomass-Degrading Anaerobic Consortia Revealed by Metagenomics.</title>
        <authorList>
            <person name="Peng X."/>
        </authorList>
    </citation>
    <scope>NUCLEOTIDE SEQUENCE</scope>
    <source>
        <strain evidence="2">SIG254</strain>
    </source>
</reference>
<keyword evidence="1" id="KW-1133">Transmembrane helix</keyword>
<gene>
    <name evidence="2" type="ORF">E7215_12090</name>
</gene>
<protein>
    <submittedName>
        <fullName evidence="2">Uncharacterized protein</fullName>
    </submittedName>
</protein>
<sequence length="63" mass="6472">MDTLADIAIGTATAVFIAAGVAYLGITAPLWGTALLASSISYGVAKYYEDDIGKLKDSIISGF</sequence>
<dbReference type="AlphaFoldDB" id="A0A927ZMH0"/>